<dbReference type="InterPro" id="IPR004399">
    <property type="entry name" value="HMP/HMP-P_kinase_dom"/>
</dbReference>
<name>A0A1T4RES1_9GAMM</name>
<evidence type="ECO:0000313" key="4">
    <source>
        <dbReference type="EMBL" id="OPX54914.1"/>
    </source>
</evidence>
<dbReference type="GO" id="GO:0005829">
    <property type="term" value="C:cytosol"/>
    <property type="evidence" value="ECO:0007669"/>
    <property type="project" value="TreeGrafter"/>
</dbReference>
<dbReference type="CDD" id="cd01169">
    <property type="entry name" value="HMPP_kinase"/>
    <property type="match status" value="1"/>
</dbReference>
<dbReference type="UniPathway" id="UPA00060">
    <property type="reaction ID" value="UER00138"/>
</dbReference>
<dbReference type="GO" id="GO:0008902">
    <property type="term" value="F:hydroxymethylpyrimidine kinase activity"/>
    <property type="evidence" value="ECO:0007669"/>
    <property type="project" value="UniProtKB-EC"/>
</dbReference>
<proteinExistence type="predicted"/>
<dbReference type="EC" id="2.7.1.49" evidence="2"/>
<dbReference type="EMBL" id="MTSM01000016">
    <property type="protein sequence ID" value="OPX54914.1"/>
    <property type="molecule type" value="Genomic_DNA"/>
</dbReference>
<keyword evidence="5" id="KW-1185">Reference proteome</keyword>
<dbReference type="PANTHER" id="PTHR20858">
    <property type="entry name" value="PHOSPHOMETHYLPYRIMIDINE KINASE"/>
    <property type="match status" value="1"/>
</dbReference>
<sequence>MPSHVTQHYTQPIKPAVTLVLAGHDPSGGAGIHADIESIRAMGGYAATVITATTSQDTVNVQAIHPVSSNDLITQARMILDDLPVAAIKIGLLGSINNIEAIHTLLRDYRDLPVILDPILRAGGGSNLSNQEMIDAIKTLLLPYVTLLTPNTNELRQLSPEADSIGAGCQQLIERGCQYVIATGTHAATEDVINTLFSAHGELQRKHWPRLLGEYHGSGCTFASATAALLAQGADICNAVEMAQQFTWNSLKHAYQLGKGQYLPNRFFWSTPS</sequence>
<accession>A0A1T4RES1</accession>
<dbReference type="Pfam" id="PF08543">
    <property type="entry name" value="Phos_pyr_kin"/>
    <property type="match status" value="1"/>
</dbReference>
<evidence type="ECO:0000259" key="3">
    <source>
        <dbReference type="Pfam" id="PF08543"/>
    </source>
</evidence>
<dbReference type="Gene3D" id="3.40.1190.20">
    <property type="match status" value="1"/>
</dbReference>
<dbReference type="SUPFAM" id="SSF53613">
    <property type="entry name" value="Ribokinase-like"/>
    <property type="match status" value="1"/>
</dbReference>
<dbReference type="GO" id="GO:0009228">
    <property type="term" value="P:thiamine biosynthetic process"/>
    <property type="evidence" value="ECO:0007669"/>
    <property type="project" value="InterPro"/>
</dbReference>
<keyword evidence="4" id="KW-0808">Transferase</keyword>
<dbReference type="GO" id="GO:0009229">
    <property type="term" value="P:thiamine diphosphate biosynthetic process"/>
    <property type="evidence" value="ECO:0007669"/>
    <property type="project" value="UniProtKB-UniPathway"/>
</dbReference>
<dbReference type="AlphaFoldDB" id="A0A1T4RES1"/>
<dbReference type="Proteomes" id="UP000191418">
    <property type="component" value="Unassembled WGS sequence"/>
</dbReference>
<evidence type="ECO:0000256" key="2">
    <source>
        <dbReference type="ARBA" id="ARBA00012135"/>
    </source>
</evidence>
<protein>
    <recommendedName>
        <fullName evidence="2">hydroxymethylpyrimidine kinase</fullName>
        <ecNumber evidence="2">2.7.1.49</ecNumber>
    </recommendedName>
</protein>
<dbReference type="GO" id="GO:0008972">
    <property type="term" value="F:phosphomethylpyrimidine kinase activity"/>
    <property type="evidence" value="ECO:0007669"/>
    <property type="project" value="InterPro"/>
</dbReference>
<gene>
    <name evidence="4" type="ORF">BTE48_11920</name>
</gene>
<comment type="pathway">
    <text evidence="1">Cofactor biosynthesis; thiamine diphosphate biosynthesis.</text>
</comment>
<organism evidence="4 5">
    <name type="scientific">Oceanospirillum multiglobuliferum</name>
    <dbReference type="NCBI Taxonomy" id="64969"/>
    <lineage>
        <taxon>Bacteria</taxon>
        <taxon>Pseudomonadati</taxon>
        <taxon>Pseudomonadota</taxon>
        <taxon>Gammaproteobacteria</taxon>
        <taxon>Oceanospirillales</taxon>
        <taxon>Oceanospirillaceae</taxon>
        <taxon>Oceanospirillum</taxon>
    </lineage>
</organism>
<dbReference type="InterPro" id="IPR013749">
    <property type="entry name" value="PM/HMP-P_kinase-1"/>
</dbReference>
<dbReference type="STRING" id="64969.SAMN02745127_02314"/>
<evidence type="ECO:0000256" key="1">
    <source>
        <dbReference type="ARBA" id="ARBA00004948"/>
    </source>
</evidence>
<reference evidence="4 5" key="1">
    <citation type="submission" date="2017-01" db="EMBL/GenBank/DDBJ databases">
        <title>Genome Sequencing of a Marine Spirillum, Oceanospirillum multiglobuliferum ATCC 33336, from Japan.</title>
        <authorList>
            <person name="Carney J.G."/>
            <person name="Trachtenberg A.M."/>
            <person name="Rheaume B.A."/>
            <person name="Linnane J.D."/>
            <person name="Pitts N.L."/>
            <person name="Mykles D.L."/>
            <person name="Maclea K.S."/>
        </authorList>
    </citation>
    <scope>NUCLEOTIDE SEQUENCE [LARGE SCALE GENOMIC DNA]</scope>
    <source>
        <strain evidence="4 5">ATCC 33336</strain>
    </source>
</reference>
<dbReference type="PANTHER" id="PTHR20858:SF17">
    <property type="entry name" value="HYDROXYMETHYLPYRIMIDINE_PHOSPHOMETHYLPYRIMIDINE KINASE THI20-RELATED"/>
    <property type="match status" value="1"/>
</dbReference>
<dbReference type="OrthoDB" id="9810880at2"/>
<evidence type="ECO:0000313" key="5">
    <source>
        <dbReference type="Proteomes" id="UP000191418"/>
    </source>
</evidence>
<keyword evidence="4" id="KW-0418">Kinase</keyword>
<feature type="domain" description="Pyridoxamine kinase/Phosphomethylpyrimidine kinase" evidence="3">
    <location>
        <begin position="25"/>
        <end position="262"/>
    </location>
</feature>
<dbReference type="RefSeq" id="WP_078745878.1">
    <property type="nucleotide sequence ID" value="NZ_FUXG01000016.1"/>
</dbReference>
<comment type="caution">
    <text evidence="4">The sequence shown here is derived from an EMBL/GenBank/DDBJ whole genome shotgun (WGS) entry which is preliminary data.</text>
</comment>
<dbReference type="InterPro" id="IPR029056">
    <property type="entry name" value="Ribokinase-like"/>
</dbReference>